<organism evidence="12 13">
    <name type="scientific">Spermophilus dauricus</name>
    <name type="common">Daurian ground squirrel</name>
    <dbReference type="NCBI Taxonomy" id="99837"/>
    <lineage>
        <taxon>Eukaryota</taxon>
        <taxon>Metazoa</taxon>
        <taxon>Chordata</taxon>
        <taxon>Craniata</taxon>
        <taxon>Vertebrata</taxon>
        <taxon>Euteleostomi</taxon>
        <taxon>Mammalia</taxon>
        <taxon>Eutheria</taxon>
        <taxon>Euarchontoglires</taxon>
        <taxon>Glires</taxon>
        <taxon>Rodentia</taxon>
        <taxon>Sciuromorpha</taxon>
        <taxon>Sciuridae</taxon>
        <taxon>Xerinae</taxon>
        <taxon>Marmotini</taxon>
        <taxon>Spermophilus</taxon>
    </lineage>
</organism>
<dbReference type="GO" id="GO:0005783">
    <property type="term" value="C:endoplasmic reticulum"/>
    <property type="evidence" value="ECO:0007669"/>
    <property type="project" value="TreeGrafter"/>
</dbReference>
<reference evidence="12" key="2">
    <citation type="submission" date="2025-09" db="UniProtKB">
        <authorList>
            <consortium name="Ensembl"/>
        </authorList>
    </citation>
    <scope>IDENTIFICATION</scope>
</reference>
<dbReference type="Gene3D" id="3.40.30.10">
    <property type="entry name" value="Glutaredoxin"/>
    <property type="match status" value="1"/>
</dbReference>
<sequence length="157" mass="17707">WLKRRVGCSATRLEDEEGAQALMDAGDVVVIGFFQVANQVRYLTVAPWCSHCKEMAPAWEALAEKYRDHEDIIIAELDATANELEAFTVSGFPRLLYFPAGRDRKMMEYKGNRDLESFSKFLDSGGELPAEGRLQPDMHRISAPRGNVPTKRRSEEG</sequence>
<keyword evidence="13" id="KW-1185">Reference proteome</keyword>
<dbReference type="GO" id="GO:0034976">
    <property type="term" value="P:response to endoplasmic reticulum stress"/>
    <property type="evidence" value="ECO:0007669"/>
    <property type="project" value="TreeGrafter"/>
</dbReference>
<keyword evidence="7" id="KW-1015">Disulfide bond</keyword>
<evidence type="ECO:0000256" key="9">
    <source>
        <dbReference type="ARBA" id="ARBA00023284"/>
    </source>
</evidence>
<evidence type="ECO:0000259" key="11">
    <source>
        <dbReference type="PROSITE" id="PS51352"/>
    </source>
</evidence>
<dbReference type="GO" id="GO:0006457">
    <property type="term" value="P:protein folding"/>
    <property type="evidence" value="ECO:0007669"/>
    <property type="project" value="TreeGrafter"/>
</dbReference>
<dbReference type="Pfam" id="PF00085">
    <property type="entry name" value="Thioredoxin"/>
    <property type="match status" value="1"/>
</dbReference>
<keyword evidence="8" id="KW-0413">Isomerase</keyword>
<reference evidence="12" key="1">
    <citation type="submission" date="2025-08" db="UniProtKB">
        <authorList>
            <consortium name="Ensembl"/>
        </authorList>
    </citation>
    <scope>IDENTIFICATION</scope>
</reference>
<dbReference type="SUPFAM" id="SSF52833">
    <property type="entry name" value="Thioredoxin-like"/>
    <property type="match status" value="1"/>
</dbReference>
<keyword evidence="5" id="KW-0677">Repeat</keyword>
<dbReference type="PANTHER" id="PTHR18929">
    <property type="entry name" value="PROTEIN DISULFIDE ISOMERASE"/>
    <property type="match status" value="1"/>
</dbReference>
<evidence type="ECO:0000256" key="1">
    <source>
        <dbReference type="ARBA" id="ARBA00001182"/>
    </source>
</evidence>
<proteinExistence type="inferred from homology"/>
<dbReference type="InterPro" id="IPR036249">
    <property type="entry name" value="Thioredoxin-like_sf"/>
</dbReference>
<dbReference type="FunFam" id="3.40.30.10:FF:000027">
    <property type="entry name" value="protein disulfide-isomerase A2"/>
    <property type="match status" value="1"/>
</dbReference>
<dbReference type="AlphaFoldDB" id="A0A8C9QEW9"/>
<keyword evidence="6" id="KW-0256">Endoplasmic reticulum</keyword>
<name>A0A8C9QEW9_SPEDA</name>
<evidence type="ECO:0000313" key="12">
    <source>
        <dbReference type="Ensembl" id="ENSSDAP00000021293.1"/>
    </source>
</evidence>
<keyword evidence="4" id="KW-0732">Signal</keyword>
<dbReference type="Proteomes" id="UP000694422">
    <property type="component" value="Unplaced"/>
</dbReference>
<evidence type="ECO:0000256" key="8">
    <source>
        <dbReference type="ARBA" id="ARBA00023235"/>
    </source>
</evidence>
<evidence type="ECO:0000313" key="13">
    <source>
        <dbReference type="Proteomes" id="UP000694422"/>
    </source>
</evidence>
<dbReference type="GO" id="GO:0003756">
    <property type="term" value="F:protein disulfide isomerase activity"/>
    <property type="evidence" value="ECO:0007669"/>
    <property type="project" value="UniProtKB-EC"/>
</dbReference>
<dbReference type="Ensembl" id="ENSSDAT00000024325.1">
    <property type="protein sequence ID" value="ENSSDAP00000021293.1"/>
    <property type="gene ID" value="ENSSDAG00000019379.1"/>
</dbReference>
<dbReference type="InterPro" id="IPR013766">
    <property type="entry name" value="Thioredoxin_domain"/>
</dbReference>
<feature type="region of interest" description="Disordered" evidence="10">
    <location>
        <begin position="126"/>
        <end position="157"/>
    </location>
</feature>
<evidence type="ECO:0000256" key="7">
    <source>
        <dbReference type="ARBA" id="ARBA00023157"/>
    </source>
</evidence>
<dbReference type="EC" id="5.3.4.1" evidence="3"/>
<evidence type="ECO:0000256" key="3">
    <source>
        <dbReference type="ARBA" id="ARBA00012723"/>
    </source>
</evidence>
<evidence type="ECO:0000256" key="5">
    <source>
        <dbReference type="ARBA" id="ARBA00022737"/>
    </source>
</evidence>
<comment type="catalytic activity">
    <reaction evidence="1">
        <text>Catalyzes the rearrangement of -S-S- bonds in proteins.</text>
        <dbReference type="EC" id="5.3.4.1"/>
    </reaction>
</comment>
<accession>A0A8C9QEW9</accession>
<feature type="domain" description="Thioredoxin" evidence="11">
    <location>
        <begin position="2"/>
        <end position="127"/>
    </location>
</feature>
<evidence type="ECO:0000256" key="6">
    <source>
        <dbReference type="ARBA" id="ARBA00022824"/>
    </source>
</evidence>
<protein>
    <recommendedName>
        <fullName evidence="3">protein disulfide-isomerase</fullName>
        <ecNumber evidence="3">5.3.4.1</ecNumber>
    </recommendedName>
</protein>
<dbReference type="PANTHER" id="PTHR18929:SF93">
    <property type="entry name" value="PROTEIN DISULFIDE-ISOMERASE A2"/>
    <property type="match status" value="1"/>
</dbReference>
<keyword evidence="9" id="KW-0676">Redox-active center</keyword>
<evidence type="ECO:0000256" key="2">
    <source>
        <dbReference type="ARBA" id="ARBA00006347"/>
    </source>
</evidence>
<dbReference type="PROSITE" id="PS51352">
    <property type="entry name" value="THIOREDOXIN_2"/>
    <property type="match status" value="1"/>
</dbReference>
<evidence type="ECO:0000256" key="10">
    <source>
        <dbReference type="SAM" id="MobiDB-lite"/>
    </source>
</evidence>
<comment type="similarity">
    <text evidence="2">Belongs to the protein disulfide isomerase family.</text>
</comment>
<evidence type="ECO:0000256" key="4">
    <source>
        <dbReference type="ARBA" id="ARBA00022729"/>
    </source>
</evidence>